<accession>A0A1H0F3U1</accession>
<gene>
    <name evidence="1" type="ORF">SAMN05192558_101219</name>
</gene>
<dbReference type="OrthoDB" id="3385501at2"/>
<keyword evidence="2" id="KW-1185">Reference proteome</keyword>
<organism evidence="1 2">
    <name type="scientific">Actinokineospora alba</name>
    <dbReference type="NCBI Taxonomy" id="504798"/>
    <lineage>
        <taxon>Bacteria</taxon>
        <taxon>Bacillati</taxon>
        <taxon>Actinomycetota</taxon>
        <taxon>Actinomycetes</taxon>
        <taxon>Pseudonocardiales</taxon>
        <taxon>Pseudonocardiaceae</taxon>
        <taxon>Actinokineospora</taxon>
    </lineage>
</organism>
<dbReference type="Proteomes" id="UP000199651">
    <property type="component" value="Unassembled WGS sequence"/>
</dbReference>
<dbReference type="EMBL" id="FNJB01000001">
    <property type="protein sequence ID" value="SDN89320.1"/>
    <property type="molecule type" value="Genomic_DNA"/>
</dbReference>
<evidence type="ECO:0008006" key="3">
    <source>
        <dbReference type="Google" id="ProtNLM"/>
    </source>
</evidence>
<protein>
    <recommendedName>
        <fullName evidence="3">Excreted virulence factor EspC, type VII ESX diderm</fullName>
    </recommendedName>
</protein>
<dbReference type="RefSeq" id="WP_091368505.1">
    <property type="nucleotide sequence ID" value="NZ_FNDV01000003.1"/>
</dbReference>
<sequence>MSAPGYEIKDSVSLSAHAGKVAGVADGIREANTAGGQVGLGGVEAYGLLCSPLMIPALQVFQGDMDELLRSASDLAGGLSDGIKQTITDYDELERRLKAHYDSFGEPS</sequence>
<reference evidence="2" key="1">
    <citation type="submission" date="2016-10" db="EMBL/GenBank/DDBJ databases">
        <authorList>
            <person name="Varghese N."/>
            <person name="Submissions S."/>
        </authorList>
    </citation>
    <scope>NUCLEOTIDE SEQUENCE [LARGE SCALE GENOMIC DNA]</scope>
    <source>
        <strain evidence="2">IBRC-M 10655</strain>
    </source>
</reference>
<evidence type="ECO:0000313" key="1">
    <source>
        <dbReference type="EMBL" id="SDN89320.1"/>
    </source>
</evidence>
<name>A0A1H0F3U1_9PSEU</name>
<dbReference type="STRING" id="504798.SAMN05421871_103651"/>
<proteinExistence type="predicted"/>
<evidence type="ECO:0000313" key="2">
    <source>
        <dbReference type="Proteomes" id="UP000199651"/>
    </source>
</evidence>
<dbReference type="AlphaFoldDB" id="A0A1H0F3U1"/>